<dbReference type="Pfam" id="PF01739">
    <property type="entry name" value="CheR"/>
    <property type="match status" value="1"/>
</dbReference>
<dbReference type="RefSeq" id="WP_174673747.1">
    <property type="nucleotide sequence ID" value="NZ_CP054491.1"/>
</dbReference>
<dbReference type="SUPFAM" id="SSF53335">
    <property type="entry name" value="S-adenosyl-L-methionine-dependent methyltransferases"/>
    <property type="match status" value="1"/>
</dbReference>
<dbReference type="InterPro" id="IPR050903">
    <property type="entry name" value="Bact_Chemotaxis_MeTrfase"/>
</dbReference>
<protein>
    <recommendedName>
        <fullName evidence="1">CheR-type methyltransferase domain-containing protein</fullName>
    </recommendedName>
</protein>
<dbReference type="InterPro" id="IPR029063">
    <property type="entry name" value="SAM-dependent_MTases_sf"/>
</dbReference>
<sequence length="71" mass="8221">MTQDLPELGLFDVIFLRNVMIYFSQDVKRQVLKHLMKRLRPDGYLVIGHSETLNGLETGMRAVVPSIYQMP</sequence>
<keyword evidence="3" id="KW-1185">Reference proteome</keyword>
<dbReference type="InterPro" id="IPR022642">
    <property type="entry name" value="CheR_C"/>
</dbReference>
<dbReference type="PROSITE" id="PS50123">
    <property type="entry name" value="CHER"/>
    <property type="match status" value="1"/>
</dbReference>
<proteinExistence type="predicted"/>
<dbReference type="AlphaFoldDB" id="A0A6N0I0Y1"/>
<evidence type="ECO:0000259" key="1">
    <source>
        <dbReference type="PROSITE" id="PS50123"/>
    </source>
</evidence>
<dbReference type="EMBL" id="CP054491">
    <property type="protein sequence ID" value="QKQ28245.1"/>
    <property type="molecule type" value="Genomic_DNA"/>
</dbReference>
<organism evidence="2 3">
    <name type="scientific">Candidatus Reidiella endopervernicosa</name>
    <dbReference type="NCBI Taxonomy" id="2738883"/>
    <lineage>
        <taxon>Bacteria</taxon>
        <taxon>Pseudomonadati</taxon>
        <taxon>Pseudomonadota</taxon>
        <taxon>Gammaproteobacteria</taxon>
        <taxon>Candidatus Reidiella</taxon>
    </lineage>
</organism>
<name>A0A6N0I0Y1_9GAMM</name>
<feature type="domain" description="CheR-type methyltransferase" evidence="1">
    <location>
        <begin position="1"/>
        <end position="71"/>
    </location>
</feature>
<dbReference type="InterPro" id="IPR000780">
    <property type="entry name" value="CheR_MeTrfase"/>
</dbReference>
<dbReference type="PRINTS" id="PR00996">
    <property type="entry name" value="CHERMTFRASE"/>
</dbReference>
<accession>A0A6N0I0Y1</accession>
<dbReference type="PANTHER" id="PTHR24422">
    <property type="entry name" value="CHEMOTAXIS PROTEIN METHYLTRANSFERASE"/>
    <property type="match status" value="1"/>
</dbReference>
<evidence type="ECO:0000313" key="3">
    <source>
        <dbReference type="Proteomes" id="UP000509658"/>
    </source>
</evidence>
<dbReference type="Proteomes" id="UP000509658">
    <property type="component" value="Chromosome"/>
</dbReference>
<dbReference type="Gene3D" id="3.40.50.150">
    <property type="entry name" value="Vaccinia Virus protein VP39"/>
    <property type="match status" value="1"/>
</dbReference>
<dbReference type="PANTHER" id="PTHR24422:SF26">
    <property type="entry name" value="CHEMOTAXIS PROTEIN METHYLTRANSFERASE"/>
    <property type="match status" value="1"/>
</dbReference>
<evidence type="ECO:0000313" key="2">
    <source>
        <dbReference type="EMBL" id="QKQ28245.1"/>
    </source>
</evidence>
<gene>
    <name evidence="2" type="ORF">HUE57_11540</name>
</gene>
<dbReference type="GO" id="GO:0008757">
    <property type="term" value="F:S-adenosylmethionine-dependent methyltransferase activity"/>
    <property type="evidence" value="ECO:0007669"/>
    <property type="project" value="InterPro"/>
</dbReference>
<dbReference type="KEGG" id="rev:HUE57_11540"/>
<reference evidence="2 3" key="1">
    <citation type="submission" date="2020-05" db="EMBL/GenBank/DDBJ databases">
        <title>Horizontal transmission and recombination maintain forever young bacterial symbiont genomes.</title>
        <authorList>
            <person name="Russell S.L."/>
            <person name="Pepper-Tunick E."/>
            <person name="Svedberg J."/>
            <person name="Byrne A."/>
            <person name="Ruelas Castillo J."/>
            <person name="Vollmers C."/>
            <person name="Beinart R.A."/>
            <person name="Corbett-Detig R."/>
        </authorList>
    </citation>
    <scope>NUCLEOTIDE SEQUENCE [LARGE SCALE GENOMIC DNA]</scope>
    <source>
        <strain evidence="2">Santa_Monica_outfall</strain>
    </source>
</reference>